<organism evidence="3 4">
    <name type="scientific">Tetrapyrgos nigripes</name>
    <dbReference type="NCBI Taxonomy" id="182062"/>
    <lineage>
        <taxon>Eukaryota</taxon>
        <taxon>Fungi</taxon>
        <taxon>Dikarya</taxon>
        <taxon>Basidiomycota</taxon>
        <taxon>Agaricomycotina</taxon>
        <taxon>Agaricomycetes</taxon>
        <taxon>Agaricomycetidae</taxon>
        <taxon>Agaricales</taxon>
        <taxon>Marasmiineae</taxon>
        <taxon>Marasmiaceae</taxon>
        <taxon>Tetrapyrgos</taxon>
    </lineage>
</organism>
<dbReference type="Pfam" id="PF08655">
    <property type="entry name" value="DASH_Ask1"/>
    <property type="match status" value="1"/>
</dbReference>
<keyword evidence="1" id="KW-0808">Transferase</keyword>
<evidence type="ECO:0008006" key="5">
    <source>
        <dbReference type="Google" id="ProtNLM"/>
    </source>
</evidence>
<dbReference type="GO" id="GO:0042729">
    <property type="term" value="C:DASH complex"/>
    <property type="evidence" value="ECO:0007669"/>
    <property type="project" value="InterPro"/>
</dbReference>
<feature type="compositionally biased region" description="Polar residues" evidence="2">
    <location>
        <begin position="188"/>
        <end position="210"/>
    </location>
</feature>
<feature type="compositionally biased region" description="Acidic residues" evidence="2">
    <location>
        <begin position="556"/>
        <end position="572"/>
    </location>
</feature>
<feature type="compositionally biased region" description="Polar residues" evidence="2">
    <location>
        <begin position="277"/>
        <end position="298"/>
    </location>
</feature>
<name>A0A8H5GDG4_9AGAR</name>
<feature type="compositionally biased region" description="Polar residues" evidence="2">
    <location>
        <begin position="232"/>
        <end position="259"/>
    </location>
</feature>
<dbReference type="InterPro" id="IPR023213">
    <property type="entry name" value="CAT-like_dom_sf"/>
</dbReference>
<reference evidence="3 4" key="1">
    <citation type="journal article" date="2020" name="ISME J.">
        <title>Uncovering the hidden diversity of litter-decomposition mechanisms in mushroom-forming fungi.</title>
        <authorList>
            <person name="Floudas D."/>
            <person name="Bentzer J."/>
            <person name="Ahren D."/>
            <person name="Johansson T."/>
            <person name="Persson P."/>
            <person name="Tunlid A."/>
        </authorList>
    </citation>
    <scope>NUCLEOTIDE SEQUENCE [LARGE SCALE GENOMIC DNA]</scope>
    <source>
        <strain evidence="3 4">CBS 291.85</strain>
    </source>
</reference>
<evidence type="ECO:0000313" key="3">
    <source>
        <dbReference type="EMBL" id="KAF5362892.1"/>
    </source>
</evidence>
<dbReference type="GO" id="GO:0072686">
    <property type="term" value="C:mitotic spindle"/>
    <property type="evidence" value="ECO:0007669"/>
    <property type="project" value="InterPro"/>
</dbReference>
<proteinExistence type="predicted"/>
<dbReference type="InterPro" id="IPR013964">
    <property type="entry name" value="DASH_Ask1"/>
</dbReference>
<feature type="compositionally biased region" description="Basic residues" evidence="2">
    <location>
        <begin position="344"/>
        <end position="354"/>
    </location>
</feature>
<feature type="compositionally biased region" description="Basic and acidic residues" evidence="2">
    <location>
        <begin position="126"/>
        <end position="142"/>
    </location>
</feature>
<feature type="compositionally biased region" description="Basic and acidic residues" evidence="2">
    <location>
        <begin position="260"/>
        <end position="271"/>
    </location>
</feature>
<dbReference type="Pfam" id="PF02458">
    <property type="entry name" value="Transferase"/>
    <property type="match status" value="1"/>
</dbReference>
<accession>A0A8H5GDG4</accession>
<dbReference type="EMBL" id="JAACJM010000036">
    <property type="protein sequence ID" value="KAF5362892.1"/>
    <property type="molecule type" value="Genomic_DNA"/>
</dbReference>
<dbReference type="OrthoDB" id="5573898at2759"/>
<comment type="caution">
    <text evidence="3">The sequence shown here is derived from an EMBL/GenBank/DDBJ whole genome shotgun (WGS) entry which is preliminary data.</text>
</comment>
<dbReference type="PANTHER" id="PTHR31642:SF310">
    <property type="entry name" value="FATTY ALCOHOL:CAFFEOYL-COA ACYLTRANSFERASE"/>
    <property type="match status" value="1"/>
</dbReference>
<dbReference type="PANTHER" id="PTHR31642">
    <property type="entry name" value="TRICHOTHECENE 3-O-ACETYLTRANSFERASE"/>
    <property type="match status" value="1"/>
</dbReference>
<feature type="region of interest" description="Disordered" evidence="2">
    <location>
        <begin position="433"/>
        <end position="454"/>
    </location>
</feature>
<feature type="region of interest" description="Disordered" evidence="2">
    <location>
        <begin position="488"/>
        <end position="579"/>
    </location>
</feature>
<sequence>MEARRVKRASHVTCLMSTPLNPPPPRWKPNPDPSSIEIPGLDTTASPHDQIEQIEQLITLKLQNIDENFSKIHHILTSRILPALKRYSAGTQPVREAAKFWVEFYEAAAQIRIPTYDDYETVNEEPSERSEQTESREESQEESHEESETEVHEPSQAEKHERSVAPSDSSFMPEQAAFASTPAARRIASTQGSFATQQFDTTESSWSASMESPLVKLDREIKDFTEEEESDTGLSSTPSKLAKTPFNSLTSDPSQSRSIRATDKGKEKEQSLLRSVFRQNLYSHHDNSSLPPGVSTSPLRPKSKLNTPVPPKESNPYIPPNSKPKDWNGLVDLRHTPISTPGHRSLRPGSHRKPATPAGVDIDWDDDDSFGLPPGMSPPKFMSPARPPPKASSSTAAGAGVGVGVGLKLGQSPAKSAAARITRDLLRDAQMRSAGKLGVPSREESTFSTTISSPDLSRYTKRNVINDNSVATSTDTSLELMMQQIGLRGPPVTSQHPVQPDTRPYEWSSAGESESDVGGPSSHYYARYATQGADNVDQHQHPHPLGPQEDSFQGELNDDLDDDDSDSFDDEINNTAHPSAAFLMASQNRRNMNMDNSFDSESSMDSMDMDMNMGQGDPDVSGDLELPVHPFARMAALGLGLSQGGVDDSFDDDDSFNNGGVEEETLFGVPPGQREAIASGNRDLVLHGGSLFDDGSGLTEDINQVDFVSRKAYNSESYKCIGLPCTDYQPHLLAMLSLFAKGSPAHFNDNHLPQNQNADKRTIIVKPSSKLNLPTPDPIPLNVMDLIMPPLFLRFVMMYKLRNEDPDTDAGGEKAFDKVVQLLISSLADALELYPPVAGRLRPVNPEKGSELAIFCDGTGAEVVVHRENRPFVEEEHDLQSLSFGPLFLPLDEVAKKGSLMVKVTKFSCGTVTIVPQLHHYVTDLGSYMDFVSTWAKIANGESIDMTLFPKSWVHEPMKYFSSKQIDPSLVPTSVPGIVVRPEDAPPLPFPKIRDTLRWYFSDTALEQLKVDCTSILNLNPSNNTSSAAWISTADAFTALVWAAQTRARYAVDPNLVADKTQTLGVAVDARERLKALGLPHHYFGNFNLSLAVSASRKDLLDASLEATTRVALAIRTGLLEHLTFDAMAYRMAFLEAQALALEGQVGHRLMLEGDNRSTNWSKYDLTKMLFGPRLEPVYTNVGTKSSFPAGSMFIWKAKGGVIVASPVDSKEADDILLADKLMVKYGTVVQ</sequence>
<protein>
    <recommendedName>
        <fullName evidence="5">Outer kinetochore protein ASK1</fullName>
    </recommendedName>
</protein>
<feature type="compositionally biased region" description="Basic and acidic residues" evidence="2">
    <location>
        <begin position="149"/>
        <end position="163"/>
    </location>
</feature>
<keyword evidence="4" id="KW-1185">Reference proteome</keyword>
<dbReference type="AlphaFoldDB" id="A0A8H5GDG4"/>
<evidence type="ECO:0000256" key="2">
    <source>
        <dbReference type="SAM" id="MobiDB-lite"/>
    </source>
</evidence>
<dbReference type="Proteomes" id="UP000559256">
    <property type="component" value="Unassembled WGS sequence"/>
</dbReference>
<feature type="compositionally biased region" description="Pro residues" evidence="2">
    <location>
        <begin position="308"/>
        <end position="322"/>
    </location>
</feature>
<dbReference type="GO" id="GO:0008608">
    <property type="term" value="P:attachment of spindle microtubules to kinetochore"/>
    <property type="evidence" value="ECO:0007669"/>
    <property type="project" value="InterPro"/>
</dbReference>
<gene>
    <name evidence="3" type="ORF">D9758_007153</name>
</gene>
<feature type="region of interest" description="Disordered" evidence="2">
    <location>
        <begin position="116"/>
        <end position="417"/>
    </location>
</feature>
<dbReference type="GO" id="GO:0016747">
    <property type="term" value="F:acyltransferase activity, transferring groups other than amino-acyl groups"/>
    <property type="evidence" value="ECO:0007669"/>
    <property type="project" value="TreeGrafter"/>
</dbReference>
<evidence type="ECO:0000256" key="1">
    <source>
        <dbReference type="ARBA" id="ARBA00022679"/>
    </source>
</evidence>
<evidence type="ECO:0000313" key="4">
    <source>
        <dbReference type="Proteomes" id="UP000559256"/>
    </source>
</evidence>
<dbReference type="InterPro" id="IPR050317">
    <property type="entry name" value="Plant_Fungal_Acyltransferase"/>
</dbReference>
<dbReference type="Gene3D" id="3.30.559.10">
    <property type="entry name" value="Chloramphenicol acetyltransferase-like domain"/>
    <property type="match status" value="2"/>
</dbReference>